<evidence type="ECO:0000259" key="5">
    <source>
        <dbReference type="Pfam" id="PF13193"/>
    </source>
</evidence>
<accession>A0A2T3BFN0</accession>
<dbReference type="Gene3D" id="2.30.38.10">
    <property type="entry name" value="Luciferase, Domain 3"/>
    <property type="match status" value="1"/>
</dbReference>
<evidence type="ECO:0000259" key="4">
    <source>
        <dbReference type="Pfam" id="PF00501"/>
    </source>
</evidence>
<dbReference type="PROSITE" id="PS50294">
    <property type="entry name" value="WD_REPEATS_REGION"/>
    <property type="match status" value="1"/>
</dbReference>
<keyword evidence="7" id="KW-1185">Reference proteome</keyword>
<dbReference type="Gene3D" id="3.40.50.980">
    <property type="match status" value="2"/>
</dbReference>
<keyword evidence="2" id="KW-0853">WD repeat</keyword>
<dbReference type="RefSeq" id="XP_024725658.1">
    <property type="nucleotide sequence ID" value="XM_024869047.1"/>
</dbReference>
<dbReference type="InterPro" id="IPR045851">
    <property type="entry name" value="AMP-bd_C_sf"/>
</dbReference>
<evidence type="ECO:0000313" key="7">
    <source>
        <dbReference type="Proteomes" id="UP000241818"/>
    </source>
</evidence>
<sequence>MVFTPPAWVPKLPFDPPDTVPISQFMLDDAYGRCPQKESKNPFTCGISGRTYTGLEMVERVDHLARALSKEFGWHPNKGTEWDKVIGIFALNTVDSMTLAYAVHRLSGIASPANAAYSAAELEFQLKDSGAKAIFTCIPLLETALQAAKNTGIPRERIFILEMPKEFSGDKPVPFRTVGQLIEAGQKLPELEALQWKKGQGARQTAYLCYSSGTSGLPKGVMISHRNVISNVMQITAYEKPVRDLRPAAERSEVALGLLPLSHIYGLVVIAQASTYRGDGVIILPKFELRSYLRAIEVNKIRALYLVPPIIIQMTKNQGVCSKFDLSSVRSVFTGAAPLGAETAQDLQKIYPHWKIRQGYGLTETCTVVVSSSEDDIWLGSSGSLLPGYSAKIMSLDGVEITGYDQPGELVVQSPSVVLGYLRNDKANKETFLDDTDGKGRWMRTGDEAVFRKAPSGNEHLFIVDRIKELIKVKGLQVAPAELEAHLLTHPAVADCAVIPVPDDAAGELPKAYVVKSSSVGLEENDRMVARDIAKYVEKHKAHHKWLKGGVEFIDVIPKSPSGKILRRLLRDKDREARRKTNPHDGEEEAAMLDPNEAGEEIIDDGDAAMDSGSDYEGEGGDDEIMQEVQLQNDSAAYFDQHKDSIFCIAQHPLYPNIVATGGSEGEDAGGIGYIFDSTPEDRPVLPASYQSAPQEGGERKGQVALFTLDGHTDSISGLAFTLPKGEFLVSGGLDGKLRAWASNGQTWKFLAEAQEVEEINWVIACPNSAYPNTFALGANDGSVWVYTIDGSSADAPLQIVQSYFLHTESCTAGAWSADGKLLATVSEDSSLYVYDVFGEAAAAGLTQGDGGQTVVGLTSLDQRFAVEGGLFSVAIAPSGAFVVVGGAGGAIKVVGLPRLSTEASGAAPAGRAGAGAASKAKGGKQAGGKASGGGASAGQAGQILADLQAQGDGIETLAFAPLPLTLLAAGSVDGSIALYDSAHRFAVRRHIKEAHEDFSVVKVEFVKNARTGGWLLTSCGMDGVVRRWDTRGGTSAANSGFLREWKGHRGDGEGGGVLGFVQGDGERIVTAGDDGISLVFEAPLA</sequence>
<feature type="repeat" description="WD" evidence="2">
    <location>
        <begin position="804"/>
        <end position="837"/>
    </location>
</feature>
<dbReference type="Gene3D" id="3.30.300.30">
    <property type="match status" value="1"/>
</dbReference>
<evidence type="ECO:0000256" key="2">
    <source>
        <dbReference type="PROSITE-ProRule" id="PRU00221"/>
    </source>
</evidence>
<dbReference type="SMART" id="SM00320">
    <property type="entry name" value="WD40"/>
    <property type="match status" value="8"/>
</dbReference>
<dbReference type="EMBL" id="KZ679006">
    <property type="protein sequence ID" value="PSS28133.1"/>
    <property type="molecule type" value="Genomic_DNA"/>
</dbReference>
<feature type="domain" description="AMP-binding enzyme C-terminal" evidence="5">
    <location>
        <begin position="482"/>
        <end position="564"/>
    </location>
</feature>
<dbReference type="PANTHER" id="PTHR24096:SF422">
    <property type="entry name" value="BCDNA.GH02901"/>
    <property type="match status" value="1"/>
</dbReference>
<evidence type="ECO:0000313" key="6">
    <source>
        <dbReference type="EMBL" id="PSS28133.1"/>
    </source>
</evidence>
<dbReference type="CDD" id="cd05911">
    <property type="entry name" value="Firefly_Luc_like"/>
    <property type="match status" value="1"/>
</dbReference>
<dbReference type="Pfam" id="PF00501">
    <property type="entry name" value="AMP-binding"/>
    <property type="match status" value="1"/>
</dbReference>
<dbReference type="Gene3D" id="2.130.10.10">
    <property type="entry name" value="YVTN repeat-like/Quinoprotein amine dehydrogenase"/>
    <property type="match status" value="1"/>
</dbReference>
<feature type="domain" description="AMP-dependent synthetase/ligase" evidence="4">
    <location>
        <begin position="48"/>
        <end position="422"/>
    </location>
</feature>
<comment type="similarity">
    <text evidence="1">Belongs to the ATP-dependent AMP-binding enzyme family.</text>
</comment>
<feature type="compositionally biased region" description="Low complexity" evidence="3">
    <location>
        <begin position="906"/>
        <end position="921"/>
    </location>
</feature>
<feature type="region of interest" description="Disordered" evidence="3">
    <location>
        <begin position="906"/>
        <end position="934"/>
    </location>
</feature>
<dbReference type="InterPro" id="IPR001680">
    <property type="entry name" value="WD40_rpt"/>
</dbReference>
<dbReference type="FunFam" id="3.30.300.30:FF:000007">
    <property type="entry name" value="4-coumarate--CoA ligase 2"/>
    <property type="match status" value="1"/>
</dbReference>
<dbReference type="OrthoDB" id="6509636at2759"/>
<dbReference type="STRING" id="857342.A0A2T3BFN0"/>
<dbReference type="InParanoid" id="A0A2T3BFN0"/>
<dbReference type="PROSITE" id="PS00455">
    <property type="entry name" value="AMP_BINDING"/>
    <property type="match status" value="1"/>
</dbReference>
<dbReference type="Pfam" id="PF13193">
    <property type="entry name" value="AMP-binding_C"/>
    <property type="match status" value="1"/>
</dbReference>
<protein>
    <recommendedName>
        <fullName evidence="8">Acetyl-CoA synthetase-like protein</fullName>
    </recommendedName>
</protein>
<dbReference type="PANTHER" id="PTHR24096">
    <property type="entry name" value="LONG-CHAIN-FATTY-ACID--COA LIGASE"/>
    <property type="match status" value="1"/>
</dbReference>
<reference evidence="6 7" key="1">
    <citation type="journal article" date="2018" name="New Phytol.">
        <title>Comparative genomics and transcriptomics depict ericoid mycorrhizal fungi as versatile saprotrophs and plant mutualists.</title>
        <authorList>
            <person name="Martino E."/>
            <person name="Morin E."/>
            <person name="Grelet G.A."/>
            <person name="Kuo A."/>
            <person name="Kohler A."/>
            <person name="Daghino S."/>
            <person name="Barry K.W."/>
            <person name="Cichocki N."/>
            <person name="Clum A."/>
            <person name="Dockter R.B."/>
            <person name="Hainaut M."/>
            <person name="Kuo R.C."/>
            <person name="LaButti K."/>
            <person name="Lindahl B.D."/>
            <person name="Lindquist E.A."/>
            <person name="Lipzen A."/>
            <person name="Khouja H.R."/>
            <person name="Magnuson J."/>
            <person name="Murat C."/>
            <person name="Ohm R.A."/>
            <person name="Singer S.W."/>
            <person name="Spatafora J.W."/>
            <person name="Wang M."/>
            <person name="Veneault-Fourrey C."/>
            <person name="Henrissat B."/>
            <person name="Grigoriev I.V."/>
            <person name="Martin F.M."/>
            <person name="Perotto S."/>
        </authorList>
    </citation>
    <scope>NUCLEOTIDE SEQUENCE [LARGE SCALE GENOMIC DNA]</scope>
    <source>
        <strain evidence="6 7">ATCC 22711</strain>
    </source>
</reference>
<dbReference type="GO" id="GO:0016405">
    <property type="term" value="F:CoA-ligase activity"/>
    <property type="evidence" value="ECO:0007669"/>
    <property type="project" value="TreeGrafter"/>
</dbReference>
<dbReference type="InterPro" id="IPR000873">
    <property type="entry name" value="AMP-dep_synth/lig_dom"/>
</dbReference>
<dbReference type="Pfam" id="PF00400">
    <property type="entry name" value="WD40"/>
    <property type="match status" value="2"/>
</dbReference>
<dbReference type="GeneID" id="36577128"/>
<gene>
    <name evidence="6" type="ORF">M430DRAFT_63305</name>
</gene>
<dbReference type="SUPFAM" id="SSF56801">
    <property type="entry name" value="Acetyl-CoA synthetase-like"/>
    <property type="match status" value="1"/>
</dbReference>
<evidence type="ECO:0000256" key="3">
    <source>
        <dbReference type="SAM" id="MobiDB-lite"/>
    </source>
</evidence>
<dbReference type="InterPro" id="IPR025110">
    <property type="entry name" value="AMP-bd_C"/>
</dbReference>
<dbReference type="InterPro" id="IPR020845">
    <property type="entry name" value="AMP-binding_CS"/>
</dbReference>
<name>A0A2T3BFN0_AMORE</name>
<dbReference type="Proteomes" id="UP000241818">
    <property type="component" value="Unassembled WGS sequence"/>
</dbReference>
<dbReference type="PROSITE" id="PS50082">
    <property type="entry name" value="WD_REPEATS_2"/>
    <property type="match status" value="2"/>
</dbReference>
<evidence type="ECO:0000256" key="1">
    <source>
        <dbReference type="ARBA" id="ARBA00006432"/>
    </source>
</evidence>
<dbReference type="InterPro" id="IPR036322">
    <property type="entry name" value="WD40_repeat_dom_sf"/>
</dbReference>
<dbReference type="InterPro" id="IPR015943">
    <property type="entry name" value="WD40/YVTN_repeat-like_dom_sf"/>
</dbReference>
<dbReference type="AlphaFoldDB" id="A0A2T3BFN0"/>
<dbReference type="FunFam" id="2.130.10.10:FF:000643">
    <property type="entry name" value="60S ribosome biogenesis protein Sqt1"/>
    <property type="match status" value="1"/>
</dbReference>
<proteinExistence type="inferred from homology"/>
<feature type="compositionally biased region" description="Gly residues" evidence="3">
    <location>
        <begin position="925"/>
        <end position="934"/>
    </location>
</feature>
<dbReference type="SUPFAM" id="SSF50978">
    <property type="entry name" value="WD40 repeat-like"/>
    <property type="match status" value="1"/>
</dbReference>
<evidence type="ECO:0008006" key="8">
    <source>
        <dbReference type="Google" id="ProtNLM"/>
    </source>
</evidence>
<feature type="repeat" description="WD" evidence="2">
    <location>
        <begin position="709"/>
        <end position="741"/>
    </location>
</feature>
<organism evidence="6 7">
    <name type="scientific">Amorphotheca resinae ATCC 22711</name>
    <dbReference type="NCBI Taxonomy" id="857342"/>
    <lineage>
        <taxon>Eukaryota</taxon>
        <taxon>Fungi</taxon>
        <taxon>Dikarya</taxon>
        <taxon>Ascomycota</taxon>
        <taxon>Pezizomycotina</taxon>
        <taxon>Leotiomycetes</taxon>
        <taxon>Helotiales</taxon>
        <taxon>Amorphothecaceae</taxon>
        <taxon>Amorphotheca</taxon>
    </lineage>
</organism>